<proteinExistence type="predicted"/>
<dbReference type="Proteomes" id="UP000001747">
    <property type="component" value="Chromosome"/>
</dbReference>
<evidence type="ECO:0000313" key="1">
    <source>
        <dbReference type="EMBL" id="ACP35560.1"/>
    </source>
</evidence>
<dbReference type="EMBL" id="CP001399">
    <property type="protein sequence ID" value="ACP35560.1"/>
    <property type="molecule type" value="Genomic_DNA"/>
</dbReference>
<dbReference type="KEGG" id="sis:LS215_1552"/>
<gene>
    <name evidence="1" type="ordered locus">LS215_1552</name>
</gene>
<protein>
    <submittedName>
        <fullName evidence="1">Copy number control protein CopG</fullName>
    </submittedName>
</protein>
<evidence type="ECO:0000313" key="2">
    <source>
        <dbReference type="Proteomes" id="UP000001747"/>
    </source>
</evidence>
<sequence>MKPLSSYKSKPINKLSCPFQRKCFTDSSICGYIGYYLECPPRLDAKIYAEIKEGTYEGVTPYDLFRAVRHG</sequence>
<name>C3MQ97_SACI2</name>
<reference evidence="1 2" key="1">
    <citation type="journal article" date="2009" name="Proc. Natl. Acad. Sci. U.S.A.">
        <title>Biogeography of the Sulfolobus islandicus pan-genome.</title>
        <authorList>
            <person name="Reno M.L."/>
            <person name="Held N.L."/>
            <person name="Fields C.J."/>
            <person name="Burke P.V."/>
            <person name="Whitaker R.J."/>
        </authorList>
    </citation>
    <scope>NUCLEOTIDE SEQUENCE [LARGE SCALE GENOMIC DNA]</scope>
    <source>
        <strain evidence="2">L.S.2.15 / Lassen #1</strain>
    </source>
</reference>
<dbReference type="AlphaFoldDB" id="C3MQ97"/>
<organism evidence="1 2">
    <name type="scientific">Saccharolobus islandicus (strain L.S.2.15 / Lassen #1)</name>
    <name type="common">Sulfolobus islandicus</name>
    <dbReference type="NCBI Taxonomy" id="429572"/>
    <lineage>
        <taxon>Archaea</taxon>
        <taxon>Thermoproteota</taxon>
        <taxon>Thermoprotei</taxon>
        <taxon>Sulfolobales</taxon>
        <taxon>Sulfolobaceae</taxon>
        <taxon>Saccharolobus</taxon>
    </lineage>
</organism>
<dbReference type="HOGENOM" id="CLU_199474_0_0_2"/>
<accession>C3MQ97</accession>